<name>A0A165EUZ8_9APHY</name>
<organism evidence="3 4">
    <name type="scientific">Laetiporus sulphureus 93-53</name>
    <dbReference type="NCBI Taxonomy" id="1314785"/>
    <lineage>
        <taxon>Eukaryota</taxon>
        <taxon>Fungi</taxon>
        <taxon>Dikarya</taxon>
        <taxon>Basidiomycota</taxon>
        <taxon>Agaricomycotina</taxon>
        <taxon>Agaricomycetes</taxon>
        <taxon>Polyporales</taxon>
        <taxon>Laetiporus</taxon>
    </lineage>
</organism>
<keyword evidence="4" id="KW-1185">Reference proteome</keyword>
<feature type="region of interest" description="Disordered" evidence="1">
    <location>
        <begin position="398"/>
        <end position="430"/>
    </location>
</feature>
<feature type="compositionally biased region" description="Basic residues" evidence="1">
    <location>
        <begin position="411"/>
        <end position="421"/>
    </location>
</feature>
<dbReference type="RefSeq" id="XP_040765556.1">
    <property type="nucleotide sequence ID" value="XM_040901182.1"/>
</dbReference>
<dbReference type="EMBL" id="KV427618">
    <property type="protein sequence ID" value="KZT07816.1"/>
    <property type="molecule type" value="Genomic_DNA"/>
</dbReference>
<dbReference type="OrthoDB" id="2789888at2759"/>
<evidence type="ECO:0000256" key="1">
    <source>
        <dbReference type="SAM" id="MobiDB-lite"/>
    </source>
</evidence>
<evidence type="ECO:0000259" key="2">
    <source>
        <dbReference type="PROSITE" id="PS50011"/>
    </source>
</evidence>
<dbReference type="SUPFAM" id="SSF56112">
    <property type="entry name" value="Protein kinase-like (PK-like)"/>
    <property type="match status" value="1"/>
</dbReference>
<reference evidence="3 4" key="1">
    <citation type="journal article" date="2016" name="Mol. Biol. Evol.">
        <title>Comparative Genomics of Early-Diverging Mushroom-Forming Fungi Provides Insights into the Origins of Lignocellulose Decay Capabilities.</title>
        <authorList>
            <person name="Nagy L.G."/>
            <person name="Riley R."/>
            <person name="Tritt A."/>
            <person name="Adam C."/>
            <person name="Daum C."/>
            <person name="Floudas D."/>
            <person name="Sun H."/>
            <person name="Yadav J.S."/>
            <person name="Pangilinan J."/>
            <person name="Larsson K.H."/>
            <person name="Matsuura K."/>
            <person name="Barry K."/>
            <person name="Labutti K."/>
            <person name="Kuo R."/>
            <person name="Ohm R.A."/>
            <person name="Bhattacharya S.S."/>
            <person name="Shirouzu T."/>
            <person name="Yoshinaga Y."/>
            <person name="Martin F.M."/>
            <person name="Grigoriev I.V."/>
            <person name="Hibbett D.S."/>
        </authorList>
    </citation>
    <scope>NUCLEOTIDE SEQUENCE [LARGE SCALE GENOMIC DNA]</scope>
    <source>
        <strain evidence="3 4">93-53</strain>
    </source>
</reference>
<dbReference type="Gene3D" id="1.10.510.10">
    <property type="entry name" value="Transferase(Phosphotransferase) domain 1"/>
    <property type="match status" value="1"/>
</dbReference>
<dbReference type="PANTHER" id="PTHR24362:SF309">
    <property type="entry name" value="PROTEIN KINASE DOMAIN-CONTAINING PROTEIN"/>
    <property type="match status" value="1"/>
</dbReference>
<dbReference type="InParanoid" id="A0A165EUZ8"/>
<evidence type="ECO:0000313" key="3">
    <source>
        <dbReference type="EMBL" id="KZT07816.1"/>
    </source>
</evidence>
<dbReference type="PROSITE" id="PS50011">
    <property type="entry name" value="PROTEIN_KINASE_DOM"/>
    <property type="match status" value="1"/>
</dbReference>
<protein>
    <submittedName>
        <fullName evidence="3">Kinase-like protein</fullName>
    </submittedName>
</protein>
<accession>A0A165EUZ8</accession>
<dbReference type="GO" id="GO:0004672">
    <property type="term" value="F:protein kinase activity"/>
    <property type="evidence" value="ECO:0007669"/>
    <property type="project" value="InterPro"/>
</dbReference>
<evidence type="ECO:0000313" key="4">
    <source>
        <dbReference type="Proteomes" id="UP000076871"/>
    </source>
</evidence>
<feature type="compositionally biased region" description="Polar residues" evidence="1">
    <location>
        <begin position="122"/>
        <end position="133"/>
    </location>
</feature>
<dbReference type="STRING" id="1314785.A0A165EUZ8"/>
<feature type="region of interest" description="Disordered" evidence="1">
    <location>
        <begin position="122"/>
        <end position="166"/>
    </location>
</feature>
<dbReference type="AlphaFoldDB" id="A0A165EUZ8"/>
<dbReference type="InterPro" id="IPR000719">
    <property type="entry name" value="Prot_kinase_dom"/>
</dbReference>
<feature type="domain" description="Protein kinase" evidence="2">
    <location>
        <begin position="153"/>
        <end position="430"/>
    </location>
</feature>
<proteinExistence type="predicted"/>
<dbReference type="CDD" id="cd00180">
    <property type="entry name" value="PKc"/>
    <property type="match status" value="1"/>
</dbReference>
<dbReference type="InterPro" id="IPR008271">
    <property type="entry name" value="Ser/Thr_kinase_AS"/>
</dbReference>
<keyword evidence="3" id="KW-0418">Kinase</keyword>
<dbReference type="InterPro" id="IPR011009">
    <property type="entry name" value="Kinase-like_dom_sf"/>
</dbReference>
<dbReference type="Pfam" id="PF00069">
    <property type="entry name" value="Pkinase"/>
    <property type="match status" value="1"/>
</dbReference>
<dbReference type="Proteomes" id="UP000076871">
    <property type="component" value="Unassembled WGS sequence"/>
</dbReference>
<sequence>MFLTGAAFVRFANAFLDTFKLGRNFVLVINFLWGNGIASRYTLFQRPEDRAVYWRERCFELTTPIGRVDFARQLYNHLHVLESSLEEDEDTEKKTRELRTTIKTQARKYSIESVTRELRTTIKSQARKSSIESVHTRGTKRKHEPDNGSSNVASRRRRLGDGANPAAAAAELRAHGYEIKPEVIFDTSGVALEPLFKMPSHILTVYRPSDPSTEFIAKELDEGSNELQILADIRRLSTKSEHVISLLDSFPGQAGAWAILPKIPNFLADYLAIVPHELRGNVVEICLGLIEGLTYLHENLFAHGDIKPDNLLVDIDFCLKIIDFDLAVRLRYEGEKVTGYCGTEGWIPPEVEKGLEYDPIKVDCWQCGCVILHLFDRLKESDESLRVFAKELKANDPRDRPQLREWGNGAHRLRHSHRPRQPRQQPRQPL</sequence>
<dbReference type="PROSITE" id="PS00108">
    <property type="entry name" value="PROTEIN_KINASE_ST"/>
    <property type="match status" value="1"/>
</dbReference>
<dbReference type="PANTHER" id="PTHR24362">
    <property type="entry name" value="SERINE/THREONINE-PROTEIN KINASE NEK"/>
    <property type="match status" value="1"/>
</dbReference>
<dbReference type="GO" id="GO:0005524">
    <property type="term" value="F:ATP binding"/>
    <property type="evidence" value="ECO:0007669"/>
    <property type="project" value="InterPro"/>
</dbReference>
<gene>
    <name evidence="3" type="ORF">LAESUDRAFT_107132</name>
</gene>
<dbReference type="GeneID" id="63818214"/>
<keyword evidence="3" id="KW-0808">Transferase</keyword>
<dbReference type="SMART" id="SM00220">
    <property type="entry name" value="S_TKc"/>
    <property type="match status" value="1"/>
</dbReference>